<dbReference type="InterPro" id="IPR038765">
    <property type="entry name" value="Papain-like_cys_pep_sf"/>
</dbReference>
<evidence type="ECO:0000259" key="5">
    <source>
        <dbReference type="PROSITE" id="PS50600"/>
    </source>
</evidence>
<dbReference type="PANTHER" id="PTHR12606:SF30">
    <property type="entry name" value="SENTRIN-SPECIFIC PROTEASE 1"/>
    <property type="match status" value="1"/>
</dbReference>
<feature type="domain" description="Ubiquitin-like protease family profile" evidence="5">
    <location>
        <begin position="1"/>
        <end position="140"/>
    </location>
</feature>
<accession>A0A834CBH7</accession>
<comment type="similarity">
    <text evidence="1">Belongs to the peptidase C48 family.</text>
</comment>
<dbReference type="PROSITE" id="PS50600">
    <property type="entry name" value="ULP_PROTEASE"/>
    <property type="match status" value="1"/>
</dbReference>
<gene>
    <name evidence="6" type="ORF">FQA47_009714</name>
</gene>
<sequence length="170" mass="19993">MNLLVERSKDPNLPSVNTFNTFFYPKLCSNGYYAVRRWTKKMDIFAKDILLVPIHLGMHWCLSVVDFRKKSITYFDSMGGKNDKACQALFDYLQLESKDKKGKELATSGWTLHSKEPKEIPQQMNGSDCGMFTCKYADYITKDKPITFTQKHMPYFRRRMVWEILNHKLL</sequence>
<reference evidence="6" key="1">
    <citation type="journal article" name="BMC Genomics">
        <title>Long-read sequencing and de novo genome assembly of marine medaka (Oryzias melastigma).</title>
        <authorList>
            <person name="Liang P."/>
            <person name="Saqib H.S.A."/>
            <person name="Ni X."/>
            <person name="Shen Y."/>
        </authorList>
    </citation>
    <scope>NUCLEOTIDE SEQUENCE</scope>
    <source>
        <strain evidence="6">Bigg-433</strain>
    </source>
</reference>
<evidence type="ECO:0000256" key="4">
    <source>
        <dbReference type="ARBA" id="ARBA00022807"/>
    </source>
</evidence>
<dbReference type="EMBL" id="WKFB01000384">
    <property type="protein sequence ID" value="KAF6724734.1"/>
    <property type="molecule type" value="Genomic_DNA"/>
</dbReference>
<dbReference type="GO" id="GO:0005634">
    <property type="term" value="C:nucleus"/>
    <property type="evidence" value="ECO:0007669"/>
    <property type="project" value="TreeGrafter"/>
</dbReference>
<organism evidence="6 7">
    <name type="scientific">Oryzias melastigma</name>
    <name type="common">Marine medaka</name>
    <dbReference type="NCBI Taxonomy" id="30732"/>
    <lineage>
        <taxon>Eukaryota</taxon>
        <taxon>Metazoa</taxon>
        <taxon>Chordata</taxon>
        <taxon>Craniata</taxon>
        <taxon>Vertebrata</taxon>
        <taxon>Euteleostomi</taxon>
        <taxon>Actinopterygii</taxon>
        <taxon>Neopterygii</taxon>
        <taxon>Teleostei</taxon>
        <taxon>Neoteleostei</taxon>
        <taxon>Acanthomorphata</taxon>
        <taxon>Ovalentaria</taxon>
        <taxon>Atherinomorphae</taxon>
        <taxon>Beloniformes</taxon>
        <taxon>Adrianichthyidae</taxon>
        <taxon>Oryziinae</taxon>
        <taxon>Oryzias</taxon>
    </lineage>
</organism>
<dbReference type="AlphaFoldDB" id="A0A834CBH7"/>
<dbReference type="FunFam" id="3.40.395.10:FF:000001">
    <property type="entry name" value="Sentrin-specific protease 1"/>
    <property type="match status" value="1"/>
</dbReference>
<dbReference type="GO" id="GO:0016929">
    <property type="term" value="F:deSUMOylase activity"/>
    <property type="evidence" value="ECO:0007669"/>
    <property type="project" value="TreeGrafter"/>
</dbReference>
<evidence type="ECO:0000313" key="6">
    <source>
        <dbReference type="EMBL" id="KAF6724734.1"/>
    </source>
</evidence>
<comment type="caution">
    <text evidence="6">The sequence shown here is derived from an EMBL/GenBank/DDBJ whole genome shotgun (WGS) entry which is preliminary data.</text>
</comment>
<keyword evidence="4" id="KW-0788">Thiol protease</keyword>
<dbReference type="PANTHER" id="PTHR12606">
    <property type="entry name" value="SENTRIN/SUMO-SPECIFIC PROTEASE"/>
    <property type="match status" value="1"/>
</dbReference>
<dbReference type="GO" id="GO:0080090">
    <property type="term" value="P:regulation of primary metabolic process"/>
    <property type="evidence" value="ECO:0007669"/>
    <property type="project" value="UniProtKB-ARBA"/>
</dbReference>
<evidence type="ECO:0000256" key="1">
    <source>
        <dbReference type="ARBA" id="ARBA00005234"/>
    </source>
</evidence>
<dbReference type="InterPro" id="IPR003653">
    <property type="entry name" value="Peptidase_C48_C"/>
</dbReference>
<protein>
    <submittedName>
        <fullName evidence="6">Sentrin-specific protease 1</fullName>
    </submittedName>
</protein>
<name>A0A834CBH7_ORYME</name>
<proteinExistence type="inferred from homology"/>
<dbReference type="GO" id="GO:0006508">
    <property type="term" value="P:proteolysis"/>
    <property type="evidence" value="ECO:0007669"/>
    <property type="project" value="UniProtKB-KW"/>
</dbReference>
<evidence type="ECO:0000256" key="2">
    <source>
        <dbReference type="ARBA" id="ARBA00022670"/>
    </source>
</evidence>
<dbReference type="Proteomes" id="UP000646548">
    <property type="component" value="Unassembled WGS sequence"/>
</dbReference>
<dbReference type="SUPFAM" id="SSF54001">
    <property type="entry name" value="Cysteine proteinases"/>
    <property type="match status" value="1"/>
</dbReference>
<keyword evidence="3" id="KW-0378">Hydrolase</keyword>
<evidence type="ECO:0000256" key="3">
    <source>
        <dbReference type="ARBA" id="ARBA00022801"/>
    </source>
</evidence>
<dbReference type="GO" id="GO:0016926">
    <property type="term" value="P:protein desumoylation"/>
    <property type="evidence" value="ECO:0007669"/>
    <property type="project" value="TreeGrafter"/>
</dbReference>
<dbReference type="GO" id="GO:0060255">
    <property type="term" value="P:regulation of macromolecule metabolic process"/>
    <property type="evidence" value="ECO:0007669"/>
    <property type="project" value="UniProtKB-ARBA"/>
</dbReference>
<evidence type="ECO:0000313" key="7">
    <source>
        <dbReference type="Proteomes" id="UP000646548"/>
    </source>
</evidence>
<dbReference type="Gene3D" id="3.40.395.10">
    <property type="entry name" value="Adenoviral Proteinase, Chain A"/>
    <property type="match status" value="1"/>
</dbReference>
<dbReference type="Pfam" id="PF02902">
    <property type="entry name" value="Peptidase_C48"/>
    <property type="match status" value="1"/>
</dbReference>
<keyword evidence="2 6" id="KW-0645">Protease</keyword>